<keyword evidence="2" id="KW-0472">Membrane</keyword>
<evidence type="ECO:0000313" key="3">
    <source>
        <dbReference type="EMBL" id="CCA74223.1"/>
    </source>
</evidence>
<sequence length="329" mass="35832">MSPVPGTNNDGQSSINHSLFLNVFLQLVTFAQLSHLLIARKRLRTPVLSLSLGSLAFVALLIYVSRLRPLQGDVHFLTFTSRKPHPVTSEEKAHGYWHDAALICIFASASMQLQRLSSTSPIAGMSTVAKSVDGPARGGRLLLTGNTRRRWQTWLPEWAVVVIGVLGSVALAGMRSPLLEAFLGGDFDTNQQLSGMSTLIAFLLVLWRGVTFLDILSTLYALGEAEDRESLVIALWQRASLPMAAELIFDFLSILFYESITFKTFSRDEVGHATAGIQVFDSPVSIALSALTIAFARILVERHARLSSSSGSITAPSSPHPFSIPLVKT</sequence>
<keyword evidence="4" id="KW-1185">Reference proteome</keyword>
<dbReference type="AlphaFoldDB" id="G4TSD0"/>
<dbReference type="OrthoDB" id="3166225at2759"/>
<dbReference type="EMBL" id="CAFZ01000291">
    <property type="protein sequence ID" value="CCA74223.1"/>
    <property type="molecule type" value="Genomic_DNA"/>
</dbReference>
<comment type="caution">
    <text evidence="3">The sequence shown here is derived from an EMBL/GenBank/DDBJ whole genome shotgun (WGS) entry which is preliminary data.</text>
</comment>
<feature type="region of interest" description="Disordered" evidence="1">
    <location>
        <begin position="309"/>
        <end position="329"/>
    </location>
</feature>
<dbReference type="HOGENOM" id="CLU_844990_0_0_1"/>
<dbReference type="Proteomes" id="UP000007148">
    <property type="component" value="Unassembled WGS sequence"/>
</dbReference>
<feature type="transmembrane region" description="Helical" evidence="2">
    <location>
        <begin position="20"/>
        <end position="39"/>
    </location>
</feature>
<proteinExistence type="predicted"/>
<keyword evidence="2" id="KW-0812">Transmembrane</keyword>
<name>G4TSD0_SERID</name>
<evidence type="ECO:0000313" key="4">
    <source>
        <dbReference type="Proteomes" id="UP000007148"/>
    </source>
</evidence>
<evidence type="ECO:0000256" key="2">
    <source>
        <dbReference type="SAM" id="Phobius"/>
    </source>
</evidence>
<protein>
    <submittedName>
        <fullName evidence="3">Uncharacterized protein</fullName>
    </submittedName>
</protein>
<dbReference type="InParanoid" id="G4TSD0"/>
<accession>G4TSD0</accession>
<gene>
    <name evidence="3" type="ORF">PIIN_08176</name>
</gene>
<reference evidence="3 4" key="1">
    <citation type="journal article" date="2011" name="PLoS Pathog.">
        <title>Endophytic Life Strategies Decoded by Genome and Transcriptome Analyses of the Mutualistic Root Symbiont Piriformospora indica.</title>
        <authorList>
            <person name="Zuccaro A."/>
            <person name="Lahrmann U."/>
            <person name="Guldener U."/>
            <person name="Langen G."/>
            <person name="Pfiffi S."/>
            <person name="Biedenkopf D."/>
            <person name="Wong P."/>
            <person name="Samans B."/>
            <person name="Grimm C."/>
            <person name="Basiewicz M."/>
            <person name="Murat C."/>
            <person name="Martin F."/>
            <person name="Kogel K.H."/>
        </authorList>
    </citation>
    <scope>NUCLEOTIDE SEQUENCE [LARGE SCALE GENOMIC DNA]</scope>
    <source>
        <strain evidence="3 4">DSM 11827</strain>
    </source>
</reference>
<organism evidence="3 4">
    <name type="scientific">Serendipita indica (strain DSM 11827)</name>
    <name type="common">Root endophyte fungus</name>
    <name type="synonym">Piriformospora indica</name>
    <dbReference type="NCBI Taxonomy" id="1109443"/>
    <lineage>
        <taxon>Eukaryota</taxon>
        <taxon>Fungi</taxon>
        <taxon>Dikarya</taxon>
        <taxon>Basidiomycota</taxon>
        <taxon>Agaricomycotina</taxon>
        <taxon>Agaricomycetes</taxon>
        <taxon>Sebacinales</taxon>
        <taxon>Serendipitaceae</taxon>
        <taxon>Serendipita</taxon>
    </lineage>
</organism>
<evidence type="ECO:0000256" key="1">
    <source>
        <dbReference type="SAM" id="MobiDB-lite"/>
    </source>
</evidence>
<keyword evidence="2" id="KW-1133">Transmembrane helix</keyword>
<feature type="transmembrane region" description="Helical" evidence="2">
    <location>
        <begin position="46"/>
        <end position="64"/>
    </location>
</feature>